<dbReference type="Proteomes" id="UP000593737">
    <property type="component" value="Chromosome"/>
</dbReference>
<accession>A0A7S8FAZ0</accession>
<evidence type="ECO:0000313" key="2">
    <source>
        <dbReference type="Proteomes" id="UP000593737"/>
    </source>
</evidence>
<reference evidence="1 2" key="1">
    <citation type="journal article" date="2020" name="ISME J.">
        <title>Enrichment and physiological characterization of a novel comammox Nitrospira indicates ammonium inhibition of complete nitrification.</title>
        <authorList>
            <person name="Sakoula D."/>
            <person name="Koch H."/>
            <person name="Frank J."/>
            <person name="Jetten M.S.M."/>
            <person name="van Kessel M.A.H.J."/>
            <person name="Lucker S."/>
        </authorList>
    </citation>
    <scope>NUCLEOTIDE SEQUENCE [LARGE SCALE GENOMIC DNA]</scope>
    <source>
        <strain evidence="1">Comreactor17</strain>
    </source>
</reference>
<dbReference type="KEGG" id="nkf:Nkreftii_000272"/>
<dbReference type="EMBL" id="CP047423">
    <property type="protein sequence ID" value="QPD02498.1"/>
    <property type="molecule type" value="Genomic_DNA"/>
</dbReference>
<sequence length="177" mass="19640">MHEKEGHDAIRVANMGFACRLVGNIPTILTRTQVMQVVMKGLIRMIALFFRRWEKRTSHGDQTRASMGRSLLLLVIMLGMSSCATPELIDLNSYDPSHDQIAIAGYYKNQADAMREKAHAQVIAAARYEALFGPEADVVFGARLLGNYYEQTAKEFEGIAEAHASVARKAQHHPAAP</sequence>
<protein>
    <submittedName>
        <fullName evidence="1">Uncharacterized protein</fullName>
    </submittedName>
</protein>
<evidence type="ECO:0000313" key="1">
    <source>
        <dbReference type="EMBL" id="QPD02498.1"/>
    </source>
</evidence>
<gene>
    <name evidence="1" type="ORF">Nkreftii_000272</name>
</gene>
<name>A0A7S8FAZ0_9BACT</name>
<proteinExistence type="predicted"/>
<dbReference type="AlphaFoldDB" id="A0A7S8FAZ0"/>
<organism evidence="1 2">
    <name type="scientific">Candidatus Nitrospira kreftii</name>
    <dbReference type="NCBI Taxonomy" id="2652173"/>
    <lineage>
        <taxon>Bacteria</taxon>
        <taxon>Pseudomonadati</taxon>
        <taxon>Nitrospirota</taxon>
        <taxon>Nitrospiria</taxon>
        <taxon>Nitrospirales</taxon>
        <taxon>Nitrospiraceae</taxon>
        <taxon>Nitrospira</taxon>
    </lineage>
</organism>